<gene>
    <name evidence="9" type="primary">LOC117571017</name>
</gene>
<dbReference type="PROSITE" id="PS50940">
    <property type="entry name" value="CHIT_BIND_II"/>
    <property type="match status" value="2"/>
</dbReference>
<keyword evidence="5" id="KW-0325">Glycoprotein</keyword>
<feature type="chain" id="PRO_5027818575" evidence="6">
    <location>
        <begin position="26"/>
        <end position="131"/>
    </location>
</feature>
<evidence type="ECO:0000256" key="6">
    <source>
        <dbReference type="SAM" id="SignalP"/>
    </source>
</evidence>
<dbReference type="SMART" id="SM00494">
    <property type="entry name" value="ChtBD2"/>
    <property type="match status" value="2"/>
</dbReference>
<evidence type="ECO:0000256" key="1">
    <source>
        <dbReference type="ARBA" id="ARBA00022669"/>
    </source>
</evidence>
<dbReference type="InterPro" id="IPR002557">
    <property type="entry name" value="Chitin-bd_dom"/>
</dbReference>
<dbReference type="RefSeq" id="XP_034108866.1">
    <property type="nucleotide sequence ID" value="XM_034252975.2"/>
</dbReference>
<evidence type="ECO:0000256" key="5">
    <source>
        <dbReference type="ARBA" id="ARBA00023180"/>
    </source>
</evidence>
<organism evidence="8 9">
    <name type="scientific">Drosophila albomicans</name>
    <name type="common">Fruit fly</name>
    <dbReference type="NCBI Taxonomy" id="7291"/>
    <lineage>
        <taxon>Eukaryota</taxon>
        <taxon>Metazoa</taxon>
        <taxon>Ecdysozoa</taxon>
        <taxon>Arthropoda</taxon>
        <taxon>Hexapoda</taxon>
        <taxon>Insecta</taxon>
        <taxon>Pterygota</taxon>
        <taxon>Neoptera</taxon>
        <taxon>Endopterygota</taxon>
        <taxon>Diptera</taxon>
        <taxon>Brachycera</taxon>
        <taxon>Muscomorpha</taxon>
        <taxon>Ephydroidea</taxon>
        <taxon>Drosophilidae</taxon>
        <taxon>Drosophila</taxon>
    </lineage>
</organism>
<feature type="domain" description="Chitin-binding type-2" evidence="7">
    <location>
        <begin position="26"/>
        <end position="75"/>
    </location>
</feature>
<dbReference type="Proteomes" id="UP000515160">
    <property type="component" value="Chromosome 3"/>
</dbReference>
<dbReference type="OrthoDB" id="6020543at2759"/>
<protein>
    <submittedName>
        <fullName evidence="9">Chitin-binding domain protein cbd-1-like</fullName>
    </submittedName>
</protein>
<evidence type="ECO:0000259" key="7">
    <source>
        <dbReference type="PROSITE" id="PS50940"/>
    </source>
</evidence>
<proteinExistence type="predicted"/>
<keyword evidence="3" id="KW-0677">Repeat</keyword>
<evidence type="ECO:0000256" key="4">
    <source>
        <dbReference type="ARBA" id="ARBA00023157"/>
    </source>
</evidence>
<dbReference type="Gene3D" id="2.170.140.10">
    <property type="entry name" value="Chitin binding domain"/>
    <property type="match status" value="2"/>
</dbReference>
<keyword evidence="8" id="KW-1185">Reference proteome</keyword>
<keyword evidence="4" id="KW-1015">Disulfide bond</keyword>
<dbReference type="GO" id="GO:0008061">
    <property type="term" value="F:chitin binding"/>
    <property type="evidence" value="ECO:0007669"/>
    <property type="project" value="UniProtKB-KW"/>
</dbReference>
<name>A0A6P8WYM4_DROAB</name>
<accession>A0A6P8WYM4</accession>
<dbReference type="Pfam" id="PF01607">
    <property type="entry name" value="CBM_14"/>
    <property type="match status" value="2"/>
</dbReference>
<dbReference type="GeneID" id="117571017"/>
<feature type="domain" description="Chitin-binding type-2" evidence="7">
    <location>
        <begin position="77"/>
        <end position="131"/>
    </location>
</feature>
<dbReference type="InterPro" id="IPR036508">
    <property type="entry name" value="Chitin-bd_dom_sf"/>
</dbReference>
<sequence>MYLQKKYQNVLLMCLLCWQITETLTANCCQEGATQANPLDCTQYYVCSGGVLVSQSCPSGDYWNAGTCEQNNGQCCPGSCSGDELQVDPQNCAAYYQCVNGQIVNQKCATGTYFDTSIKACVVDSEGICVG</sequence>
<dbReference type="PANTHER" id="PTHR23301:SF106">
    <property type="entry name" value="CHITIN-BINDING TYPE-2 DOMAIN-CONTAINING PROTEIN-RELATED"/>
    <property type="match status" value="1"/>
</dbReference>
<dbReference type="PANTHER" id="PTHR23301">
    <property type="entry name" value="CHITIN BINDING PERITROPHIN-A"/>
    <property type="match status" value="1"/>
</dbReference>
<dbReference type="InterPro" id="IPR051940">
    <property type="entry name" value="Chitin_bind-dev_reg"/>
</dbReference>
<evidence type="ECO:0000313" key="8">
    <source>
        <dbReference type="Proteomes" id="UP000515160"/>
    </source>
</evidence>
<dbReference type="SUPFAM" id="SSF57625">
    <property type="entry name" value="Invertebrate chitin-binding proteins"/>
    <property type="match status" value="2"/>
</dbReference>
<evidence type="ECO:0000256" key="2">
    <source>
        <dbReference type="ARBA" id="ARBA00022729"/>
    </source>
</evidence>
<evidence type="ECO:0000256" key="3">
    <source>
        <dbReference type="ARBA" id="ARBA00022737"/>
    </source>
</evidence>
<dbReference type="AlphaFoldDB" id="A0A6P8WYM4"/>
<evidence type="ECO:0000313" key="9">
    <source>
        <dbReference type="RefSeq" id="XP_034108866.1"/>
    </source>
</evidence>
<keyword evidence="2 6" id="KW-0732">Signal</keyword>
<feature type="signal peptide" evidence="6">
    <location>
        <begin position="1"/>
        <end position="25"/>
    </location>
</feature>
<reference evidence="9" key="1">
    <citation type="submission" date="2025-08" db="UniProtKB">
        <authorList>
            <consortium name="RefSeq"/>
        </authorList>
    </citation>
    <scope>IDENTIFICATION</scope>
    <source>
        <strain evidence="9">15112-1751.03</strain>
        <tissue evidence="9">Whole Adult</tissue>
    </source>
</reference>
<keyword evidence="1" id="KW-0147">Chitin-binding</keyword>
<dbReference type="GO" id="GO:0005576">
    <property type="term" value="C:extracellular region"/>
    <property type="evidence" value="ECO:0007669"/>
    <property type="project" value="InterPro"/>
</dbReference>